<evidence type="ECO:0000313" key="1">
    <source>
        <dbReference type="EMBL" id="SUZ33785.1"/>
    </source>
</evidence>
<dbReference type="EMBL" id="UIHC01000074">
    <property type="protein sequence ID" value="SUZ33785.1"/>
    <property type="molecule type" value="Genomic_DNA"/>
</dbReference>
<keyword evidence="2" id="KW-1185">Reference proteome</keyword>
<protein>
    <submittedName>
        <fullName evidence="1">Uncharacterized protein</fullName>
    </submittedName>
</protein>
<reference evidence="2" key="1">
    <citation type="submission" date="2018-08" db="EMBL/GenBank/DDBJ databases">
        <authorList>
            <person name="Rodrigo-Torres L."/>
            <person name="Arahal R. D."/>
            <person name="Lucena T."/>
        </authorList>
    </citation>
    <scope>NUCLEOTIDE SEQUENCE [LARGE SCALE GENOMIC DNA]</scope>
    <source>
        <strain evidence="2">CECT 7235</strain>
    </source>
</reference>
<accession>A0A3B0MD33</accession>
<evidence type="ECO:0000313" key="2">
    <source>
        <dbReference type="Proteomes" id="UP000272908"/>
    </source>
</evidence>
<dbReference type="Proteomes" id="UP000272908">
    <property type="component" value="Unassembled WGS sequence"/>
</dbReference>
<organism evidence="1 2">
    <name type="scientific">Roseinatronobacter ekhonensis</name>
    <dbReference type="NCBI Taxonomy" id="254356"/>
    <lineage>
        <taxon>Bacteria</taxon>
        <taxon>Pseudomonadati</taxon>
        <taxon>Pseudomonadota</taxon>
        <taxon>Alphaproteobacteria</taxon>
        <taxon>Rhodobacterales</taxon>
        <taxon>Paracoccaceae</taxon>
        <taxon>Roseinatronobacter</taxon>
    </lineage>
</organism>
<gene>
    <name evidence="1" type="ORF">ROE7235_03560</name>
</gene>
<dbReference type="AlphaFoldDB" id="A0A3B0MD33"/>
<proteinExistence type="predicted"/>
<name>A0A3B0MD33_9RHOB</name>
<sequence>MSLIINTPFVCPAQHWIEAKGGKLEIKPERRPASYEVFDARNNTKRTEVLGLVNTIRTRVDAWREAGWPGVTIVTRKLLEHWHDRDARQYPFYFCQLEAIETLIWWVEGAEAFKQGIAIPGDGGTWERLCNKMATGAGKTTVMAMIITWQVLNALTYPKRNKDFSRAVFIVAPGLTVKERLQVLLPSEGSYYDGAARRIRTRLHLDRDADAYAVQRPRHSARAAARFRLKFCLLERLRS</sequence>